<feature type="transmembrane region" description="Helical" evidence="1">
    <location>
        <begin position="142"/>
        <end position="163"/>
    </location>
</feature>
<sequence>MKRDRFNFHQIETKRIFVYLAIVFCVYYGLWLIAILLPDSAGNAIYSFLGFPVIFMGTPALSVFFTRKITCDKSAIAYNIKVWKSKKNALVAMFVPTVLVFVGAVLFYLIFPNDLDYSGNYIIQTFGSFGVPSEINFTVPSLLIIGMVVCTISAFCVPSWFIALGEDIGWQGYLLPLLCKKMTIRQAVLLIGALWGIAHAPLIYSGMNYGLDYAGAPYSGIAMMILFCMTIGIYMSFVTLKTNNCMYAAIIHGAVNIIGETPIFISLSTQSVLLGPNPSGVIGMSVLLIGAILLLFKLPNHKMNS</sequence>
<reference evidence="3" key="1">
    <citation type="journal article" date="2017" name="Genome Announc.">
        <title>High-Quality Whole-Genome Sequences of the Oligo-Mouse-Microbiota Bacterial Community.</title>
        <authorList>
            <person name="Garzetti D."/>
            <person name="Brugiroux S."/>
            <person name="Bunk B."/>
            <person name="Pukall R."/>
            <person name="McCoy K.D."/>
            <person name="Macpherson A.J."/>
            <person name="Stecher B."/>
        </authorList>
    </citation>
    <scope>NUCLEOTIDE SEQUENCE</scope>
    <source>
        <strain evidence="3">KB18</strain>
    </source>
</reference>
<proteinExistence type="predicted"/>
<dbReference type="Pfam" id="PF02517">
    <property type="entry name" value="Rce1-like"/>
    <property type="match status" value="1"/>
</dbReference>
<keyword evidence="1" id="KW-1133">Transmembrane helix</keyword>
<name>A0A1Z2XPP3_9FIRM</name>
<dbReference type="AlphaFoldDB" id="A0A1Z2XPP3"/>
<dbReference type="EMBL" id="CP021422">
    <property type="protein sequence ID" value="ASB40427.1"/>
    <property type="molecule type" value="Genomic_DNA"/>
</dbReference>
<dbReference type="GO" id="GO:0004175">
    <property type="term" value="F:endopeptidase activity"/>
    <property type="evidence" value="ECO:0007669"/>
    <property type="project" value="UniProtKB-ARBA"/>
</dbReference>
<dbReference type="PANTHER" id="PTHR35797">
    <property type="entry name" value="PROTEASE-RELATED"/>
    <property type="match status" value="1"/>
</dbReference>
<dbReference type="InterPro" id="IPR003675">
    <property type="entry name" value="Rce1/LyrA-like_dom"/>
</dbReference>
<feature type="transmembrane region" description="Helical" evidence="1">
    <location>
        <begin position="89"/>
        <end position="111"/>
    </location>
</feature>
<dbReference type="RefSeq" id="WP_066534042.1">
    <property type="nucleotide sequence ID" value="NZ_CP021422.1"/>
</dbReference>
<feature type="transmembrane region" description="Helical" evidence="1">
    <location>
        <begin position="245"/>
        <end position="267"/>
    </location>
</feature>
<accession>A0A1Z2XPP3</accession>
<feature type="transmembrane region" description="Helical" evidence="1">
    <location>
        <begin position="216"/>
        <end position="238"/>
    </location>
</feature>
<gene>
    <name evidence="3" type="ORF">ADH66_06970</name>
    <name evidence="4" type="ORF">I5Q82_17060</name>
</gene>
<feature type="domain" description="CAAX prenyl protease 2/Lysostaphin resistance protein A-like" evidence="2">
    <location>
        <begin position="154"/>
        <end position="258"/>
    </location>
</feature>
<feature type="transmembrane region" description="Helical" evidence="1">
    <location>
        <begin position="44"/>
        <end position="65"/>
    </location>
</feature>
<protein>
    <submittedName>
        <fullName evidence="3 4">CPBP family intramembrane metalloprotease</fullName>
    </submittedName>
</protein>
<evidence type="ECO:0000313" key="4">
    <source>
        <dbReference type="EMBL" id="QQR29718.1"/>
    </source>
</evidence>
<dbReference type="Proteomes" id="UP000596035">
    <property type="component" value="Chromosome"/>
</dbReference>
<keyword evidence="4" id="KW-0645">Protease</keyword>
<dbReference type="EMBL" id="CP065321">
    <property type="protein sequence ID" value="QQR29718.1"/>
    <property type="molecule type" value="Genomic_DNA"/>
</dbReference>
<reference evidence="5" key="2">
    <citation type="submission" date="2017-05" db="EMBL/GenBank/DDBJ databases">
        <title>Improved OligoMM genomes.</title>
        <authorList>
            <person name="Garzetti D."/>
        </authorList>
    </citation>
    <scope>NUCLEOTIDE SEQUENCE [LARGE SCALE GENOMIC DNA]</scope>
    <source>
        <strain evidence="5">KB18</strain>
    </source>
</reference>
<dbReference type="Proteomes" id="UP000196710">
    <property type="component" value="Chromosome"/>
</dbReference>
<dbReference type="PANTHER" id="PTHR35797:SF1">
    <property type="entry name" value="PROTEASE"/>
    <property type="match status" value="1"/>
</dbReference>
<evidence type="ECO:0000313" key="6">
    <source>
        <dbReference type="Proteomes" id="UP000596035"/>
    </source>
</evidence>
<dbReference type="KEGG" id="amur:ADH66_06970"/>
<organism evidence="4 6">
    <name type="scientific">Acutalibacter muris</name>
    <dbReference type="NCBI Taxonomy" id="1796620"/>
    <lineage>
        <taxon>Bacteria</taxon>
        <taxon>Bacillati</taxon>
        <taxon>Bacillota</taxon>
        <taxon>Clostridia</taxon>
        <taxon>Eubacteriales</taxon>
        <taxon>Acutalibacteraceae</taxon>
        <taxon>Acutalibacter</taxon>
    </lineage>
</organism>
<feature type="transmembrane region" description="Helical" evidence="1">
    <location>
        <begin position="16"/>
        <end position="38"/>
    </location>
</feature>
<evidence type="ECO:0000259" key="2">
    <source>
        <dbReference type="Pfam" id="PF02517"/>
    </source>
</evidence>
<evidence type="ECO:0000313" key="3">
    <source>
        <dbReference type="EMBL" id="ASB40427.1"/>
    </source>
</evidence>
<evidence type="ECO:0000256" key="1">
    <source>
        <dbReference type="SAM" id="Phobius"/>
    </source>
</evidence>
<dbReference type="InterPro" id="IPR042150">
    <property type="entry name" value="MmRce1-like"/>
</dbReference>
<reference evidence="4 6" key="3">
    <citation type="submission" date="2020-11" db="EMBL/GenBank/DDBJ databases">
        <title>Closed and high quality bacterial genomes of the OMM12 community.</title>
        <authorList>
            <person name="Marbouty M."/>
            <person name="Lamy-Besnier Q."/>
            <person name="Debarbieux L."/>
            <person name="Koszul R."/>
        </authorList>
    </citation>
    <scope>NUCLEOTIDE SEQUENCE [LARGE SCALE GENOMIC DNA]</scope>
    <source>
        <strain evidence="4 6">KB18</strain>
    </source>
</reference>
<feature type="transmembrane region" description="Helical" evidence="1">
    <location>
        <begin position="279"/>
        <end position="296"/>
    </location>
</feature>
<dbReference type="GO" id="GO:0080120">
    <property type="term" value="P:CAAX-box protein maturation"/>
    <property type="evidence" value="ECO:0007669"/>
    <property type="project" value="UniProtKB-ARBA"/>
</dbReference>
<keyword evidence="4" id="KW-0378">Hydrolase</keyword>
<keyword evidence="4" id="KW-0482">Metalloprotease</keyword>
<feature type="transmembrane region" description="Helical" evidence="1">
    <location>
        <begin position="184"/>
        <end position="204"/>
    </location>
</feature>
<dbReference type="GO" id="GO:0008237">
    <property type="term" value="F:metallopeptidase activity"/>
    <property type="evidence" value="ECO:0007669"/>
    <property type="project" value="UniProtKB-KW"/>
</dbReference>
<keyword evidence="5" id="KW-1185">Reference proteome</keyword>
<keyword evidence="1" id="KW-0812">Transmembrane</keyword>
<evidence type="ECO:0000313" key="5">
    <source>
        <dbReference type="Proteomes" id="UP000196710"/>
    </source>
</evidence>
<keyword evidence="1" id="KW-0472">Membrane</keyword>